<keyword evidence="2" id="KW-0808">Transferase</keyword>
<dbReference type="Gene3D" id="3.40.50.300">
    <property type="entry name" value="P-loop containing nucleotide triphosphate hydrolases"/>
    <property type="match status" value="1"/>
</dbReference>
<sequence>MCSVEQNEIPDDEVGNIIKSKLTNDLIHGYCLFGKDDTCLPRYYETGAAAVEEFEIRNEDVIVASFPKSGTTWTQEMVWLLKNDLDYDRAKVEIYDRFPKFELPGLGNSRYDSGDLNRVNSIDELNACTGPRLIKTHLPFSLLPRQIRNGYKTPKIIFVMRNSKDTFISYYHMAQILWLWNVSKEELAKVYLADKVLYGPYWKNVLGYWNMRHLPNLLILRYEEMIKDLKSIIQRTCAFLELDPLTEEQLERLFTHLSFNSMKNNSAVNYEKVIKERKQYNPTGDGAFIRSGKVGGYKEEMSSELINKFDEWIKKNIENTDFNENYACFGHVE</sequence>
<evidence type="ECO:0000256" key="1">
    <source>
        <dbReference type="ARBA" id="ARBA00005771"/>
    </source>
</evidence>
<name>A0AAN7Z5Y4_9COLE</name>
<evidence type="ECO:0000259" key="3">
    <source>
        <dbReference type="Pfam" id="PF00685"/>
    </source>
</evidence>
<feature type="domain" description="Sulfotransferase" evidence="3">
    <location>
        <begin position="59"/>
        <end position="320"/>
    </location>
</feature>
<proteinExistence type="inferred from homology"/>
<comment type="caution">
    <text evidence="4">The sequence shown here is derived from an EMBL/GenBank/DDBJ whole genome shotgun (WGS) entry which is preliminary data.</text>
</comment>
<dbReference type="GO" id="GO:0008146">
    <property type="term" value="F:sulfotransferase activity"/>
    <property type="evidence" value="ECO:0007669"/>
    <property type="project" value="InterPro"/>
</dbReference>
<evidence type="ECO:0000256" key="2">
    <source>
        <dbReference type="ARBA" id="ARBA00022679"/>
    </source>
</evidence>
<dbReference type="AlphaFoldDB" id="A0AAN7Z5Y4"/>
<dbReference type="InterPro" id="IPR027417">
    <property type="entry name" value="P-loop_NTPase"/>
</dbReference>
<dbReference type="Proteomes" id="UP001329430">
    <property type="component" value="Chromosome 10"/>
</dbReference>
<dbReference type="SUPFAM" id="SSF52540">
    <property type="entry name" value="P-loop containing nucleoside triphosphate hydrolases"/>
    <property type="match status" value="1"/>
</dbReference>
<dbReference type="Pfam" id="PF00685">
    <property type="entry name" value="Sulfotransfer_1"/>
    <property type="match status" value="1"/>
</dbReference>
<accession>A0AAN7Z5Y4</accession>
<keyword evidence="5" id="KW-1185">Reference proteome</keyword>
<protein>
    <recommendedName>
        <fullName evidence="3">Sulfotransferase domain-containing protein</fullName>
    </recommendedName>
</protein>
<evidence type="ECO:0000313" key="4">
    <source>
        <dbReference type="EMBL" id="KAK5638165.1"/>
    </source>
</evidence>
<organism evidence="4 5">
    <name type="scientific">Pyrocoelia pectoralis</name>
    <dbReference type="NCBI Taxonomy" id="417401"/>
    <lineage>
        <taxon>Eukaryota</taxon>
        <taxon>Metazoa</taxon>
        <taxon>Ecdysozoa</taxon>
        <taxon>Arthropoda</taxon>
        <taxon>Hexapoda</taxon>
        <taxon>Insecta</taxon>
        <taxon>Pterygota</taxon>
        <taxon>Neoptera</taxon>
        <taxon>Endopterygota</taxon>
        <taxon>Coleoptera</taxon>
        <taxon>Polyphaga</taxon>
        <taxon>Elateriformia</taxon>
        <taxon>Elateroidea</taxon>
        <taxon>Lampyridae</taxon>
        <taxon>Lampyrinae</taxon>
        <taxon>Pyrocoelia</taxon>
    </lineage>
</organism>
<evidence type="ECO:0000313" key="5">
    <source>
        <dbReference type="Proteomes" id="UP001329430"/>
    </source>
</evidence>
<gene>
    <name evidence="4" type="ORF">RI129_012460</name>
</gene>
<reference evidence="4 5" key="1">
    <citation type="journal article" date="2024" name="Insects">
        <title>An Improved Chromosome-Level Genome Assembly of the Firefly Pyrocoelia pectoralis.</title>
        <authorList>
            <person name="Fu X."/>
            <person name="Meyer-Rochow V.B."/>
            <person name="Ballantyne L."/>
            <person name="Zhu X."/>
        </authorList>
    </citation>
    <scope>NUCLEOTIDE SEQUENCE [LARGE SCALE GENOMIC DNA]</scope>
    <source>
        <strain evidence="4">XCY_ONT2</strain>
    </source>
</reference>
<dbReference type="EMBL" id="JAVRBK010000010">
    <property type="protein sequence ID" value="KAK5638165.1"/>
    <property type="molecule type" value="Genomic_DNA"/>
</dbReference>
<dbReference type="PANTHER" id="PTHR11783">
    <property type="entry name" value="SULFOTRANSFERASE SULT"/>
    <property type="match status" value="1"/>
</dbReference>
<comment type="similarity">
    <text evidence="1">Belongs to the sulfotransferase 1 family.</text>
</comment>
<dbReference type="InterPro" id="IPR000863">
    <property type="entry name" value="Sulfotransferase_dom"/>
</dbReference>